<evidence type="ECO:0000256" key="3">
    <source>
        <dbReference type="ARBA" id="ARBA00004569"/>
    </source>
</evidence>
<evidence type="ECO:0000256" key="8">
    <source>
        <dbReference type="ARBA" id="ARBA00023242"/>
    </source>
</evidence>
<dbReference type="InterPro" id="IPR036549">
    <property type="entry name" value="CX6/COA6-like_sf"/>
</dbReference>
<sequence length="120" mass="13521">MSWLPWGSKDESGVKKTAGGAFESPSRSNRKQCYAARDAFFECLDKNNILDSINTKSGRTKATTSCAQLDQEFEKNCAHSWVEYFKKQRVVNYQREQTIKKIEAQGGEIVAPQLPLPSSK</sequence>
<dbReference type="PANTHER" id="PTHR47677:SF1">
    <property type="entry name" value="CYTOCHROME C OXIDASE ASSEMBLY FACTOR 6"/>
    <property type="match status" value="1"/>
</dbReference>
<evidence type="ECO:0000313" key="10">
    <source>
        <dbReference type="EMBL" id="KAF2129945.1"/>
    </source>
</evidence>
<dbReference type="GeneID" id="54403101"/>
<keyword evidence="11" id="KW-1185">Reference proteome</keyword>
<dbReference type="GO" id="GO:0005634">
    <property type="term" value="C:nucleus"/>
    <property type="evidence" value="ECO:0007669"/>
    <property type="project" value="UniProtKB-SubCell"/>
</dbReference>
<feature type="region of interest" description="Disordered" evidence="9">
    <location>
        <begin position="1"/>
        <end position="29"/>
    </location>
</feature>
<reference evidence="10" key="1">
    <citation type="journal article" date="2020" name="Stud. Mycol.">
        <title>101 Dothideomycetes genomes: a test case for predicting lifestyles and emergence of pathogens.</title>
        <authorList>
            <person name="Haridas S."/>
            <person name="Albert R."/>
            <person name="Binder M."/>
            <person name="Bloem J."/>
            <person name="Labutti K."/>
            <person name="Salamov A."/>
            <person name="Andreopoulos B."/>
            <person name="Baker S."/>
            <person name="Barry K."/>
            <person name="Bills G."/>
            <person name="Bluhm B."/>
            <person name="Cannon C."/>
            <person name="Castanera R."/>
            <person name="Culley D."/>
            <person name="Daum C."/>
            <person name="Ezra D."/>
            <person name="Gonzalez J."/>
            <person name="Henrissat B."/>
            <person name="Kuo A."/>
            <person name="Liang C."/>
            <person name="Lipzen A."/>
            <person name="Lutzoni F."/>
            <person name="Magnuson J."/>
            <person name="Mondo S."/>
            <person name="Nolan M."/>
            <person name="Ohm R."/>
            <person name="Pangilinan J."/>
            <person name="Park H.-J."/>
            <person name="Ramirez L."/>
            <person name="Alfaro M."/>
            <person name="Sun H."/>
            <person name="Tritt A."/>
            <person name="Yoshinaga Y."/>
            <person name="Zwiers L.-H."/>
            <person name="Turgeon B."/>
            <person name="Goodwin S."/>
            <person name="Spatafora J."/>
            <person name="Crous P."/>
            <person name="Grigoriev I."/>
        </authorList>
    </citation>
    <scope>NUCLEOTIDE SEQUENCE</scope>
    <source>
        <strain evidence="10">CBS 119687</strain>
    </source>
</reference>
<keyword evidence="6" id="KW-0496">Mitochondrion</keyword>
<proteinExistence type="inferred from homology"/>
<dbReference type="SUPFAM" id="SSF47694">
    <property type="entry name" value="Cytochrome c oxidase subunit h"/>
    <property type="match status" value="1"/>
</dbReference>
<comment type="subcellular location">
    <subcellularLocation>
        <location evidence="2">Cytoplasm</location>
    </subcellularLocation>
    <subcellularLocation>
        <location evidence="3">Mitochondrion intermembrane space</location>
    </subcellularLocation>
    <subcellularLocation>
        <location evidence="1">Nucleus</location>
    </subcellularLocation>
</comment>
<keyword evidence="8" id="KW-0539">Nucleus</keyword>
<evidence type="ECO:0000256" key="7">
    <source>
        <dbReference type="ARBA" id="ARBA00023157"/>
    </source>
</evidence>
<dbReference type="EMBL" id="ML977505">
    <property type="protein sequence ID" value="KAF2129945.1"/>
    <property type="molecule type" value="Genomic_DNA"/>
</dbReference>
<keyword evidence="7" id="KW-1015">Disulfide bond</keyword>
<dbReference type="AlphaFoldDB" id="A0A6A6AFR1"/>
<dbReference type="Gene3D" id="1.10.10.140">
    <property type="entry name" value="Cytochrome c oxidase, subunit VIb"/>
    <property type="match status" value="1"/>
</dbReference>
<name>A0A6A6AFR1_9PLEO</name>
<dbReference type="Pfam" id="PF02297">
    <property type="entry name" value="COX6B"/>
    <property type="match status" value="1"/>
</dbReference>
<evidence type="ECO:0000256" key="2">
    <source>
        <dbReference type="ARBA" id="ARBA00004496"/>
    </source>
</evidence>
<evidence type="ECO:0000256" key="5">
    <source>
        <dbReference type="ARBA" id="ARBA00022490"/>
    </source>
</evidence>
<dbReference type="OrthoDB" id="5545577at2759"/>
<accession>A0A6A6AFR1</accession>
<dbReference type="InterPro" id="IPR048280">
    <property type="entry name" value="COX6B-like"/>
</dbReference>
<organism evidence="10 11">
    <name type="scientific">Dothidotthia symphoricarpi CBS 119687</name>
    <dbReference type="NCBI Taxonomy" id="1392245"/>
    <lineage>
        <taxon>Eukaryota</taxon>
        <taxon>Fungi</taxon>
        <taxon>Dikarya</taxon>
        <taxon>Ascomycota</taxon>
        <taxon>Pezizomycotina</taxon>
        <taxon>Dothideomycetes</taxon>
        <taxon>Pleosporomycetidae</taxon>
        <taxon>Pleosporales</taxon>
        <taxon>Dothidotthiaceae</taxon>
        <taxon>Dothidotthia</taxon>
    </lineage>
</organism>
<evidence type="ECO:0000256" key="9">
    <source>
        <dbReference type="SAM" id="MobiDB-lite"/>
    </source>
</evidence>
<dbReference type="PANTHER" id="PTHR47677">
    <property type="entry name" value="CYTOCHROME C OXIDASE ASSEMBLY FACTOR 6"/>
    <property type="match status" value="1"/>
</dbReference>
<dbReference type="GO" id="GO:0033617">
    <property type="term" value="P:mitochondrial respiratory chain complex IV assembly"/>
    <property type="evidence" value="ECO:0007669"/>
    <property type="project" value="TreeGrafter"/>
</dbReference>
<evidence type="ECO:0000256" key="1">
    <source>
        <dbReference type="ARBA" id="ARBA00004123"/>
    </source>
</evidence>
<dbReference type="PROSITE" id="PS51808">
    <property type="entry name" value="CHCH"/>
    <property type="match status" value="1"/>
</dbReference>
<evidence type="ECO:0000256" key="4">
    <source>
        <dbReference type="ARBA" id="ARBA00006425"/>
    </source>
</evidence>
<dbReference type="Proteomes" id="UP000799771">
    <property type="component" value="Unassembled WGS sequence"/>
</dbReference>
<gene>
    <name evidence="10" type="ORF">P153DRAFT_227610</name>
</gene>
<dbReference type="RefSeq" id="XP_033524332.1">
    <property type="nucleotide sequence ID" value="XM_033662669.1"/>
</dbReference>
<dbReference type="GO" id="GO:0005758">
    <property type="term" value="C:mitochondrial intermembrane space"/>
    <property type="evidence" value="ECO:0007669"/>
    <property type="project" value="UniProtKB-SubCell"/>
</dbReference>
<evidence type="ECO:0000256" key="6">
    <source>
        <dbReference type="ARBA" id="ARBA00023128"/>
    </source>
</evidence>
<comment type="similarity">
    <text evidence="4">Belongs to the cytochrome c oxidase subunit 6B family.</text>
</comment>
<keyword evidence="5" id="KW-0963">Cytoplasm</keyword>
<dbReference type="FunFam" id="1.10.10.140:FF:000003">
    <property type="entry name" value="Cytochrome c oxidase assembly factor 6"/>
    <property type="match status" value="1"/>
</dbReference>
<evidence type="ECO:0000313" key="11">
    <source>
        <dbReference type="Proteomes" id="UP000799771"/>
    </source>
</evidence>
<dbReference type="InterPro" id="IPR048281">
    <property type="entry name" value="COA6_fun"/>
</dbReference>
<protein>
    <submittedName>
        <fullName evidence="10">Uncharacterized protein</fullName>
    </submittedName>
</protein>